<dbReference type="InterPro" id="IPR004101">
    <property type="entry name" value="Mur_ligase_C"/>
</dbReference>
<name>A0ABW5DXZ4_9BACT</name>
<comment type="pathway">
    <text evidence="2">Cofactor biosynthesis; tetrahydrofolate biosynthesis; 7,8-dihydrofolate from 2-amino-4-hydroxy-6-hydroxymethyl-7,8-dihydropteridine diphosphate and 4-aminobenzoate: step 2/2.</text>
</comment>
<dbReference type="InterPro" id="IPR036615">
    <property type="entry name" value="Mur_ligase_C_dom_sf"/>
</dbReference>
<evidence type="ECO:0000256" key="2">
    <source>
        <dbReference type="ARBA" id="ARBA00004799"/>
    </source>
</evidence>
<keyword evidence="24" id="KW-1185">Reference proteome</keyword>
<keyword evidence="10" id="KW-0547">Nucleotide-binding</keyword>
<evidence type="ECO:0000256" key="17">
    <source>
        <dbReference type="ARBA" id="ARBA00047493"/>
    </source>
</evidence>
<evidence type="ECO:0000256" key="19">
    <source>
        <dbReference type="ARBA" id="ARBA00049035"/>
    </source>
</evidence>
<dbReference type="EMBL" id="JBHUJC010000003">
    <property type="protein sequence ID" value="MFD2275192.1"/>
    <property type="molecule type" value="Genomic_DNA"/>
</dbReference>
<evidence type="ECO:0000256" key="7">
    <source>
        <dbReference type="ARBA" id="ARBA00019357"/>
    </source>
</evidence>
<evidence type="ECO:0000256" key="15">
    <source>
        <dbReference type="ARBA" id="ARBA00030592"/>
    </source>
</evidence>
<dbReference type="RefSeq" id="WP_377094938.1">
    <property type="nucleotide sequence ID" value="NZ_JBHSJM010000001.1"/>
</dbReference>
<evidence type="ECO:0000256" key="14">
    <source>
        <dbReference type="ARBA" id="ARBA00030048"/>
    </source>
</evidence>
<gene>
    <name evidence="23" type="ORF">ACFSQZ_01815</name>
</gene>
<dbReference type="InterPro" id="IPR013221">
    <property type="entry name" value="Mur_ligase_cen"/>
</dbReference>
<keyword evidence="12" id="KW-0460">Magnesium</keyword>
<comment type="similarity">
    <text evidence="4">Belongs to the folylpolyglutamate synthase family.</text>
</comment>
<keyword evidence="11" id="KW-0067">ATP-binding</keyword>
<dbReference type="GO" id="GO:0016874">
    <property type="term" value="F:ligase activity"/>
    <property type="evidence" value="ECO:0007669"/>
    <property type="project" value="UniProtKB-KW"/>
</dbReference>
<dbReference type="SUPFAM" id="SSF53623">
    <property type="entry name" value="MurD-like peptide ligases, catalytic domain"/>
    <property type="match status" value="1"/>
</dbReference>
<evidence type="ECO:0000256" key="6">
    <source>
        <dbReference type="ARBA" id="ARBA00013025"/>
    </source>
</evidence>
<evidence type="ECO:0000259" key="21">
    <source>
        <dbReference type="Pfam" id="PF02875"/>
    </source>
</evidence>
<evidence type="ECO:0000256" key="8">
    <source>
        <dbReference type="ARBA" id="ARBA00022598"/>
    </source>
</evidence>
<evidence type="ECO:0000256" key="5">
    <source>
        <dbReference type="ARBA" id="ARBA00013023"/>
    </source>
</evidence>
<dbReference type="PANTHER" id="PTHR11136:SF0">
    <property type="entry name" value="DIHYDROFOLATE SYNTHETASE-RELATED"/>
    <property type="match status" value="1"/>
</dbReference>
<keyword evidence="9" id="KW-0479">Metal-binding</keyword>
<dbReference type="InterPro" id="IPR001645">
    <property type="entry name" value="Folylpolyglutamate_synth"/>
</dbReference>
<dbReference type="PIRSF" id="PIRSF001563">
    <property type="entry name" value="Folylpolyglu_synth"/>
    <property type="match status" value="1"/>
</dbReference>
<protein>
    <recommendedName>
        <fullName evidence="7">Dihydrofolate synthase/folylpolyglutamate synthase</fullName>
        <ecNumber evidence="5">6.3.2.12</ecNumber>
        <ecNumber evidence="6">6.3.2.17</ecNumber>
    </recommendedName>
    <alternativeName>
        <fullName evidence="16">Folylpoly-gamma-glutamate synthetase-dihydrofolate synthetase</fullName>
    </alternativeName>
    <alternativeName>
        <fullName evidence="14">Folylpolyglutamate synthetase</fullName>
    </alternativeName>
    <alternativeName>
        <fullName evidence="15">Tetrahydrofolylpolyglutamate synthase</fullName>
    </alternativeName>
</protein>
<dbReference type="EC" id="6.3.2.17" evidence="6"/>
<comment type="pathway">
    <text evidence="3">Cofactor biosynthesis; tetrahydrofolylpolyglutamate biosynthesis.</text>
</comment>
<evidence type="ECO:0000313" key="23">
    <source>
        <dbReference type="EMBL" id="MFD2275192.1"/>
    </source>
</evidence>
<comment type="catalytic activity">
    <reaction evidence="19">
        <text>(6R)-5,10-methylenetetrahydrofolyl-(gamma-L-Glu)(n) + L-glutamate + ATP = (6R)-5,10-methylenetetrahydrofolyl-(gamma-L-Glu)(n+1) + ADP + phosphate + H(+)</text>
        <dbReference type="Rhea" id="RHEA:51912"/>
        <dbReference type="Rhea" id="RHEA-COMP:13257"/>
        <dbReference type="Rhea" id="RHEA-COMP:13258"/>
        <dbReference type="ChEBI" id="CHEBI:15378"/>
        <dbReference type="ChEBI" id="CHEBI:29985"/>
        <dbReference type="ChEBI" id="CHEBI:30616"/>
        <dbReference type="ChEBI" id="CHEBI:43474"/>
        <dbReference type="ChEBI" id="CHEBI:136572"/>
        <dbReference type="ChEBI" id="CHEBI:456216"/>
        <dbReference type="EC" id="6.3.2.17"/>
    </reaction>
</comment>
<evidence type="ECO:0000256" key="20">
    <source>
        <dbReference type="ARBA" id="ARBA00049161"/>
    </source>
</evidence>
<comment type="catalytic activity">
    <reaction evidence="17">
        <text>(6S)-5,6,7,8-tetrahydrofolyl-(gamma-L-Glu)(n) + L-glutamate + ATP = (6S)-5,6,7,8-tetrahydrofolyl-(gamma-L-Glu)(n+1) + ADP + phosphate + H(+)</text>
        <dbReference type="Rhea" id="RHEA:10580"/>
        <dbReference type="Rhea" id="RHEA-COMP:14738"/>
        <dbReference type="Rhea" id="RHEA-COMP:14740"/>
        <dbReference type="ChEBI" id="CHEBI:15378"/>
        <dbReference type="ChEBI" id="CHEBI:29985"/>
        <dbReference type="ChEBI" id="CHEBI:30616"/>
        <dbReference type="ChEBI" id="CHEBI:43474"/>
        <dbReference type="ChEBI" id="CHEBI:141005"/>
        <dbReference type="ChEBI" id="CHEBI:456216"/>
        <dbReference type="EC" id="6.3.2.17"/>
    </reaction>
</comment>
<evidence type="ECO:0000256" key="18">
    <source>
        <dbReference type="ARBA" id="ARBA00047808"/>
    </source>
</evidence>
<dbReference type="PANTHER" id="PTHR11136">
    <property type="entry name" value="FOLYLPOLYGLUTAMATE SYNTHASE-RELATED"/>
    <property type="match status" value="1"/>
</dbReference>
<keyword evidence="13" id="KW-0289">Folate biosynthesis</keyword>
<evidence type="ECO:0000256" key="3">
    <source>
        <dbReference type="ARBA" id="ARBA00005150"/>
    </source>
</evidence>
<dbReference type="Pfam" id="PF02875">
    <property type="entry name" value="Mur_ligase_C"/>
    <property type="match status" value="1"/>
</dbReference>
<evidence type="ECO:0000313" key="24">
    <source>
        <dbReference type="Proteomes" id="UP001597297"/>
    </source>
</evidence>
<evidence type="ECO:0000256" key="9">
    <source>
        <dbReference type="ARBA" id="ARBA00022723"/>
    </source>
</evidence>
<evidence type="ECO:0000256" key="16">
    <source>
        <dbReference type="ARBA" id="ARBA00032510"/>
    </source>
</evidence>
<comment type="function">
    <text evidence="1">Functions in two distinct reactions of the de novo folate biosynthetic pathway. Catalyzes the addition of a glutamate residue to dihydropteroate (7,8-dihydropteroate or H2Pte) to form dihydrofolate (7,8-dihydrofolate monoglutamate or H2Pte-Glu). Also catalyzes successive additions of L-glutamate to tetrahydrofolate or 10-formyltetrahydrofolate or 5,10-methylenetetrahydrofolate, leading to folylpolyglutamate derivatives.</text>
</comment>
<dbReference type="InterPro" id="IPR036565">
    <property type="entry name" value="Mur-like_cat_sf"/>
</dbReference>
<accession>A0ABW5DXZ4</accession>
<comment type="catalytic activity">
    <reaction evidence="20">
        <text>7,8-dihydropteroate + L-glutamate + ATP = 7,8-dihydrofolate + ADP + phosphate + H(+)</text>
        <dbReference type="Rhea" id="RHEA:23584"/>
        <dbReference type="ChEBI" id="CHEBI:15378"/>
        <dbReference type="ChEBI" id="CHEBI:17839"/>
        <dbReference type="ChEBI" id="CHEBI:29985"/>
        <dbReference type="ChEBI" id="CHEBI:30616"/>
        <dbReference type="ChEBI" id="CHEBI:43474"/>
        <dbReference type="ChEBI" id="CHEBI:57451"/>
        <dbReference type="ChEBI" id="CHEBI:456216"/>
        <dbReference type="EC" id="6.3.2.12"/>
    </reaction>
</comment>
<comment type="catalytic activity">
    <reaction evidence="18">
        <text>10-formyltetrahydrofolyl-(gamma-L-Glu)(n) + L-glutamate + ATP = 10-formyltetrahydrofolyl-(gamma-L-Glu)(n+1) + ADP + phosphate + H(+)</text>
        <dbReference type="Rhea" id="RHEA:51904"/>
        <dbReference type="Rhea" id="RHEA-COMP:13088"/>
        <dbReference type="Rhea" id="RHEA-COMP:14300"/>
        <dbReference type="ChEBI" id="CHEBI:15378"/>
        <dbReference type="ChEBI" id="CHEBI:29985"/>
        <dbReference type="ChEBI" id="CHEBI:30616"/>
        <dbReference type="ChEBI" id="CHEBI:43474"/>
        <dbReference type="ChEBI" id="CHEBI:134413"/>
        <dbReference type="ChEBI" id="CHEBI:456216"/>
        <dbReference type="EC" id="6.3.2.17"/>
    </reaction>
</comment>
<sequence>MNYDEALDWLYSTQNFGIKLGLDAPKKLLRQFFANPTRETKVIHVAGTNGKGSTCAIIDALARAAGIRCGLFTSPHLVSYCERIRVNGAMIPEEKALEHLSELKELVADWEHHPTFFELSLAVAMKHFKESECELIILETGMGGRLDATTAVPADVCVITPIALDHSEWLGDTLEKVAGEKAGIICENKPVLSAKQQRDAAMVIAEVADERRALLSIIEGPLLGYTINLAGKHQAENAKLAIEAVNALEIPLDFDTVKYALTNIQWPGRFETISSHPYIIIDGAHNPHAADALVDTWHSEFPDQKATLIFGAVDDKEAATVLEKLSTISDSIHLTPIDSPRSLDTSGLTKLLPHCAVETQIESDLTSCLQSLKNTSSPILIAGSLFLIGQAKAEIEHTDFQRSTQ</sequence>
<dbReference type="SUPFAM" id="SSF53244">
    <property type="entry name" value="MurD-like peptide ligases, peptide-binding domain"/>
    <property type="match status" value="1"/>
</dbReference>
<keyword evidence="8 23" id="KW-0436">Ligase</keyword>
<evidence type="ECO:0000256" key="4">
    <source>
        <dbReference type="ARBA" id="ARBA00008276"/>
    </source>
</evidence>
<dbReference type="NCBIfam" id="TIGR01499">
    <property type="entry name" value="folC"/>
    <property type="match status" value="1"/>
</dbReference>
<evidence type="ECO:0000256" key="10">
    <source>
        <dbReference type="ARBA" id="ARBA00022741"/>
    </source>
</evidence>
<evidence type="ECO:0000256" key="13">
    <source>
        <dbReference type="ARBA" id="ARBA00022909"/>
    </source>
</evidence>
<evidence type="ECO:0000256" key="1">
    <source>
        <dbReference type="ARBA" id="ARBA00002714"/>
    </source>
</evidence>
<reference evidence="24" key="1">
    <citation type="journal article" date="2019" name="Int. J. Syst. Evol. Microbiol.">
        <title>The Global Catalogue of Microorganisms (GCM) 10K type strain sequencing project: providing services to taxonomists for standard genome sequencing and annotation.</title>
        <authorList>
            <consortium name="The Broad Institute Genomics Platform"/>
            <consortium name="The Broad Institute Genome Sequencing Center for Infectious Disease"/>
            <person name="Wu L."/>
            <person name="Ma J."/>
        </authorList>
    </citation>
    <scope>NUCLEOTIDE SEQUENCE [LARGE SCALE GENOMIC DNA]</scope>
    <source>
        <strain evidence="24">JCM 16545</strain>
    </source>
</reference>
<comment type="caution">
    <text evidence="23">The sequence shown here is derived from an EMBL/GenBank/DDBJ whole genome shotgun (WGS) entry which is preliminary data.</text>
</comment>
<feature type="domain" description="Mur ligase C-terminal" evidence="21">
    <location>
        <begin position="268"/>
        <end position="384"/>
    </location>
</feature>
<evidence type="ECO:0000256" key="11">
    <source>
        <dbReference type="ARBA" id="ARBA00022840"/>
    </source>
</evidence>
<proteinExistence type="inferred from homology"/>
<evidence type="ECO:0000259" key="22">
    <source>
        <dbReference type="Pfam" id="PF08245"/>
    </source>
</evidence>
<organism evidence="23 24">
    <name type="scientific">Rubritalea spongiae</name>
    <dbReference type="NCBI Taxonomy" id="430797"/>
    <lineage>
        <taxon>Bacteria</taxon>
        <taxon>Pseudomonadati</taxon>
        <taxon>Verrucomicrobiota</taxon>
        <taxon>Verrucomicrobiia</taxon>
        <taxon>Verrucomicrobiales</taxon>
        <taxon>Rubritaleaceae</taxon>
        <taxon>Rubritalea</taxon>
    </lineage>
</organism>
<dbReference type="Proteomes" id="UP001597297">
    <property type="component" value="Unassembled WGS sequence"/>
</dbReference>
<dbReference type="EC" id="6.3.2.12" evidence="5"/>
<feature type="domain" description="Mur ligase central" evidence="22">
    <location>
        <begin position="45"/>
        <end position="185"/>
    </location>
</feature>
<dbReference type="Pfam" id="PF08245">
    <property type="entry name" value="Mur_ligase_M"/>
    <property type="match status" value="1"/>
</dbReference>
<evidence type="ECO:0000256" key="12">
    <source>
        <dbReference type="ARBA" id="ARBA00022842"/>
    </source>
</evidence>
<dbReference type="Gene3D" id="3.40.1190.10">
    <property type="entry name" value="Mur-like, catalytic domain"/>
    <property type="match status" value="1"/>
</dbReference>
<dbReference type="Gene3D" id="3.90.190.20">
    <property type="entry name" value="Mur ligase, C-terminal domain"/>
    <property type="match status" value="1"/>
</dbReference>